<evidence type="ECO:0000256" key="7">
    <source>
        <dbReference type="ARBA" id="ARBA00023136"/>
    </source>
</evidence>
<evidence type="ECO:0000256" key="1">
    <source>
        <dbReference type="ARBA" id="ARBA00004236"/>
    </source>
</evidence>
<dbReference type="SUPFAM" id="SSF56112">
    <property type="entry name" value="Protein kinase-like (PK-like)"/>
    <property type="match status" value="1"/>
</dbReference>
<evidence type="ECO:0000256" key="3">
    <source>
        <dbReference type="ARBA" id="ARBA00022475"/>
    </source>
</evidence>
<proteinExistence type="predicted"/>
<sequence>MLSGWNISYSHCTWFGINCTSSTTKVQSLHLSSLGLFGIIPPSFSNLTSLKTLDPSNNSFFGQIPSELGHLTSLQHIILLGNIINGTIPISLSHCRRLESIMFQNNKLTGHLSHELGRLHRLKFLDVSMNNLTGVIPSTFGNLSTLTILNIARTQISGKIPNELGRLHNLVTLQLSENQLSAEIPISIFNISSLKFLSLTLNRLVGKLPSNIGLTLPKNKGTLLGQQSSGRTNTNLSSTTKLNFQVFDSLTNCTLLRKILLNSNQLAGELPPSVANLSVNLQHFCVSDNFLTGSFPQTLERNTVIKYGLGGKASTSGDVYSFGILLLEMIIAKKPTDGIFQEEVAGGEGYACWELVSAETSGTEGKGEGFSTGRVEEDCAVELD</sequence>
<reference evidence="9 10" key="1">
    <citation type="journal article" date="2018" name="Sci. Data">
        <title>The draft genome sequence of cork oak.</title>
        <authorList>
            <person name="Ramos A.M."/>
            <person name="Usie A."/>
            <person name="Barbosa P."/>
            <person name="Barros P.M."/>
            <person name="Capote T."/>
            <person name="Chaves I."/>
            <person name="Simoes F."/>
            <person name="Abreu I."/>
            <person name="Carrasquinho I."/>
            <person name="Faro C."/>
            <person name="Guimaraes J.B."/>
            <person name="Mendonca D."/>
            <person name="Nobrega F."/>
            <person name="Rodrigues L."/>
            <person name="Saibo N.J.M."/>
            <person name="Varela M.C."/>
            <person name="Egas C."/>
            <person name="Matos J."/>
            <person name="Miguel C.M."/>
            <person name="Oliveira M.M."/>
            <person name="Ricardo C.P."/>
            <person name="Goncalves S."/>
        </authorList>
    </citation>
    <scope>NUCLEOTIDE SEQUENCE [LARGE SCALE GENOMIC DNA]</scope>
    <source>
        <strain evidence="10">cv. HL8</strain>
    </source>
</reference>
<gene>
    <name evidence="9" type="primary">EFR_12</name>
    <name evidence="9" type="ORF">CFP56_026188</name>
</gene>
<evidence type="ECO:0000256" key="8">
    <source>
        <dbReference type="ARBA" id="ARBA00023180"/>
    </source>
</evidence>
<dbReference type="FunFam" id="3.80.10.10:FF:000041">
    <property type="entry name" value="LRR receptor-like serine/threonine-protein kinase ERECTA"/>
    <property type="match status" value="1"/>
</dbReference>
<dbReference type="SUPFAM" id="SSF52058">
    <property type="entry name" value="L domain-like"/>
    <property type="match status" value="2"/>
</dbReference>
<evidence type="ECO:0000256" key="4">
    <source>
        <dbReference type="ARBA" id="ARBA00022614"/>
    </source>
</evidence>
<keyword evidence="4" id="KW-0433">Leucine-rich repeat</keyword>
<dbReference type="InterPro" id="IPR032675">
    <property type="entry name" value="LRR_dom_sf"/>
</dbReference>
<dbReference type="SMART" id="SM00369">
    <property type="entry name" value="LRR_TYP"/>
    <property type="match status" value="3"/>
</dbReference>
<dbReference type="Gene3D" id="1.10.510.10">
    <property type="entry name" value="Transferase(Phosphotransferase) domain 1"/>
    <property type="match status" value="1"/>
</dbReference>
<keyword evidence="10" id="KW-1185">Reference proteome</keyword>
<dbReference type="Pfam" id="PF13855">
    <property type="entry name" value="LRR_8"/>
    <property type="match status" value="1"/>
</dbReference>
<evidence type="ECO:0000256" key="5">
    <source>
        <dbReference type="ARBA" id="ARBA00022729"/>
    </source>
</evidence>
<dbReference type="Pfam" id="PF00560">
    <property type="entry name" value="LRR_1"/>
    <property type="match status" value="1"/>
</dbReference>
<dbReference type="Gene3D" id="3.80.10.10">
    <property type="entry name" value="Ribonuclease Inhibitor"/>
    <property type="match status" value="3"/>
</dbReference>
<dbReference type="InterPro" id="IPR003591">
    <property type="entry name" value="Leu-rich_rpt_typical-subtyp"/>
</dbReference>
<dbReference type="PANTHER" id="PTHR48006:SF94">
    <property type="entry name" value="PROTEIN KINASE DOMAIN-CONTAINING PROTEIN"/>
    <property type="match status" value="1"/>
</dbReference>
<comment type="caution">
    <text evidence="9">The sequence shown here is derived from an EMBL/GenBank/DDBJ whole genome shotgun (WGS) entry which is preliminary data.</text>
</comment>
<name>A0AAW0K0P6_QUESU</name>
<organism evidence="9 10">
    <name type="scientific">Quercus suber</name>
    <name type="common">Cork oak</name>
    <dbReference type="NCBI Taxonomy" id="58331"/>
    <lineage>
        <taxon>Eukaryota</taxon>
        <taxon>Viridiplantae</taxon>
        <taxon>Streptophyta</taxon>
        <taxon>Embryophyta</taxon>
        <taxon>Tracheophyta</taxon>
        <taxon>Spermatophyta</taxon>
        <taxon>Magnoliopsida</taxon>
        <taxon>eudicotyledons</taxon>
        <taxon>Gunneridae</taxon>
        <taxon>Pentapetalae</taxon>
        <taxon>rosids</taxon>
        <taxon>fabids</taxon>
        <taxon>Fagales</taxon>
        <taxon>Fagaceae</taxon>
        <taxon>Quercus</taxon>
    </lineage>
</organism>
<keyword evidence="5" id="KW-0732">Signal</keyword>
<evidence type="ECO:0000313" key="9">
    <source>
        <dbReference type="EMBL" id="KAK7832834.1"/>
    </source>
</evidence>
<keyword evidence="7" id="KW-0472">Membrane</keyword>
<dbReference type="InterPro" id="IPR011009">
    <property type="entry name" value="Kinase-like_dom_sf"/>
</dbReference>
<comment type="subcellular location">
    <subcellularLocation>
        <location evidence="1">Cell membrane</location>
    </subcellularLocation>
    <subcellularLocation>
        <location evidence="2">Membrane</location>
        <topology evidence="2">Single-pass type I membrane protein</topology>
    </subcellularLocation>
</comment>
<dbReference type="Proteomes" id="UP000237347">
    <property type="component" value="Unassembled WGS sequence"/>
</dbReference>
<dbReference type="PANTHER" id="PTHR48006">
    <property type="entry name" value="LEUCINE-RICH REPEAT-CONTAINING PROTEIN DDB_G0281931-RELATED"/>
    <property type="match status" value="1"/>
</dbReference>
<evidence type="ECO:0000256" key="2">
    <source>
        <dbReference type="ARBA" id="ARBA00004479"/>
    </source>
</evidence>
<dbReference type="InterPro" id="IPR001611">
    <property type="entry name" value="Leu-rich_rpt"/>
</dbReference>
<keyword evidence="8" id="KW-0325">Glycoprotein</keyword>
<dbReference type="AlphaFoldDB" id="A0AAW0K0P6"/>
<keyword evidence="3" id="KW-1003">Cell membrane</keyword>
<dbReference type="FunFam" id="3.80.10.10:FF:000383">
    <property type="entry name" value="Leucine-rich repeat receptor protein kinase EMS1"/>
    <property type="match status" value="1"/>
</dbReference>
<evidence type="ECO:0000313" key="10">
    <source>
        <dbReference type="Proteomes" id="UP000237347"/>
    </source>
</evidence>
<dbReference type="InterPro" id="IPR051824">
    <property type="entry name" value="LRR_Rcpt-Like_S/T_Kinase"/>
</dbReference>
<protein>
    <submittedName>
        <fullName evidence="9">Lrr receptor-like serine/threonine-protein kinase efr</fullName>
    </submittedName>
</protein>
<accession>A0AAW0K0P6</accession>
<dbReference type="GO" id="GO:0005886">
    <property type="term" value="C:plasma membrane"/>
    <property type="evidence" value="ECO:0007669"/>
    <property type="project" value="UniProtKB-SubCell"/>
</dbReference>
<dbReference type="GO" id="GO:0016301">
    <property type="term" value="F:kinase activity"/>
    <property type="evidence" value="ECO:0007669"/>
    <property type="project" value="UniProtKB-KW"/>
</dbReference>
<keyword evidence="6" id="KW-0677">Repeat</keyword>
<dbReference type="EMBL" id="PKMF04000419">
    <property type="protein sequence ID" value="KAK7832834.1"/>
    <property type="molecule type" value="Genomic_DNA"/>
</dbReference>
<evidence type="ECO:0000256" key="6">
    <source>
        <dbReference type="ARBA" id="ARBA00022737"/>
    </source>
</evidence>